<accession>A0AAE8YJP9</accession>
<dbReference type="EMBL" id="OK412919">
    <property type="protein sequence ID" value="UFD97955.1"/>
    <property type="molecule type" value="Genomic_DNA"/>
</dbReference>
<dbReference type="Proteomes" id="UP000827624">
    <property type="component" value="Segment"/>
</dbReference>
<evidence type="ECO:0000256" key="1">
    <source>
        <dbReference type="SAM" id="MobiDB-lite"/>
    </source>
</evidence>
<name>A0AAE8YJP9_9CAUD</name>
<keyword evidence="3" id="KW-1185">Reference proteome</keyword>
<dbReference type="KEGG" id="vg:77947783"/>
<dbReference type="RefSeq" id="YP_010671530.1">
    <property type="nucleotide sequence ID" value="NC_070968.1"/>
</dbReference>
<reference evidence="2" key="1">
    <citation type="submission" date="2021-10" db="EMBL/GenBank/DDBJ databases">
        <title>Bacteriophage attack leads to shedding of the bacterial cell wall.</title>
        <authorList>
            <person name="Ongenae V."/>
            <person name="Claessen D."/>
            <person name="Briegel A."/>
        </authorList>
    </citation>
    <scope>NUCLEOTIDE SEQUENCE</scope>
</reference>
<feature type="region of interest" description="Disordered" evidence="1">
    <location>
        <begin position="46"/>
        <end position="78"/>
    </location>
</feature>
<protein>
    <submittedName>
        <fullName evidence="2">Tail chaperone</fullName>
    </submittedName>
</protein>
<evidence type="ECO:0000313" key="3">
    <source>
        <dbReference type="Proteomes" id="UP000827624"/>
    </source>
</evidence>
<sequence length="92" mass="10285">MALVRRLPDTSLTVALASGGREHFGWGLDRHLKADIFDALNQNTRATGQWGKGKAPKFKPWPRPAAKKKQAGEKKPGRVSVADIYKKFTTRR</sequence>
<organism evidence="2 3">
    <name type="scientific">Streptomyces phage Pablito</name>
    <dbReference type="NCBI Taxonomy" id="2894593"/>
    <lineage>
        <taxon>Viruses</taxon>
        <taxon>Duplodnaviria</taxon>
        <taxon>Heunggongvirae</taxon>
        <taxon>Uroviricota</taxon>
        <taxon>Caudoviricetes</taxon>
        <taxon>Arquatrovirinae</taxon>
        <taxon>Janusvirus</taxon>
        <taxon>Janusvirus pablito</taxon>
    </lineage>
</organism>
<dbReference type="GeneID" id="77947783"/>
<proteinExistence type="predicted"/>
<evidence type="ECO:0000313" key="2">
    <source>
        <dbReference type="EMBL" id="UFD97955.1"/>
    </source>
</evidence>